<evidence type="ECO:0008006" key="3">
    <source>
        <dbReference type="Google" id="ProtNLM"/>
    </source>
</evidence>
<feature type="non-terminal residue" evidence="1">
    <location>
        <position position="135"/>
    </location>
</feature>
<protein>
    <recommendedName>
        <fullName evidence="3">Vitellinogen open beta-sheet domain-containing protein</fullName>
    </recommendedName>
</protein>
<gene>
    <name evidence="1" type="ORF">MNOR_LOCUS13817</name>
</gene>
<proteinExistence type="predicted"/>
<name>A0AAV2QKA8_MEGNR</name>
<dbReference type="AlphaFoldDB" id="A0AAV2QKA8"/>
<keyword evidence="2" id="KW-1185">Reference proteome</keyword>
<organism evidence="1 2">
    <name type="scientific">Meganyctiphanes norvegica</name>
    <name type="common">Northern krill</name>
    <name type="synonym">Thysanopoda norvegica</name>
    <dbReference type="NCBI Taxonomy" id="48144"/>
    <lineage>
        <taxon>Eukaryota</taxon>
        <taxon>Metazoa</taxon>
        <taxon>Ecdysozoa</taxon>
        <taxon>Arthropoda</taxon>
        <taxon>Crustacea</taxon>
        <taxon>Multicrustacea</taxon>
        <taxon>Malacostraca</taxon>
        <taxon>Eumalacostraca</taxon>
        <taxon>Eucarida</taxon>
        <taxon>Euphausiacea</taxon>
        <taxon>Euphausiidae</taxon>
        <taxon>Meganyctiphanes</taxon>
    </lineage>
</organism>
<comment type="caution">
    <text evidence="1">The sequence shown here is derived from an EMBL/GenBank/DDBJ whole genome shotgun (WGS) entry which is preliminary data.</text>
</comment>
<evidence type="ECO:0000313" key="1">
    <source>
        <dbReference type="EMBL" id="CAL4089477.1"/>
    </source>
</evidence>
<feature type="non-terminal residue" evidence="1">
    <location>
        <position position="1"/>
    </location>
</feature>
<accession>A0AAV2QKA8</accession>
<dbReference type="EMBL" id="CAXKWB010008055">
    <property type="protein sequence ID" value="CAL4089477.1"/>
    <property type="molecule type" value="Genomic_DNA"/>
</dbReference>
<evidence type="ECO:0000313" key="2">
    <source>
        <dbReference type="Proteomes" id="UP001497623"/>
    </source>
</evidence>
<sequence>IKQQDKDLYFKIFMWKLFEGEVTLTTVGRHIDLGLSMLLIPYNREIKSKIAMGHYGCEGGSVDGELLWDVRGDMSKTLKLNMVVDVPSTKNNIDIRGSLSFLFWTWTSQLKVKLGDSLDNEHKVQFTLTLPNMVR</sequence>
<dbReference type="Proteomes" id="UP001497623">
    <property type="component" value="Unassembled WGS sequence"/>
</dbReference>
<reference evidence="1 2" key="1">
    <citation type="submission" date="2024-05" db="EMBL/GenBank/DDBJ databases">
        <authorList>
            <person name="Wallberg A."/>
        </authorList>
    </citation>
    <scope>NUCLEOTIDE SEQUENCE [LARGE SCALE GENOMIC DNA]</scope>
</reference>